<evidence type="ECO:0008006" key="3">
    <source>
        <dbReference type="Google" id="ProtNLM"/>
    </source>
</evidence>
<sequence length="111" mass="12953">MKKSIVISERSHKQLKKLASDHNRNIGKFTEEMILFFQKTGTDPQAIKGKSASEMIKVIDRRIVSFFKTQEADILYPMQQQIHENGEQTKQLFGRLIENLNKIFQKIKETS</sequence>
<gene>
    <name evidence="1" type="ORF">EV195_101311</name>
</gene>
<protein>
    <recommendedName>
        <fullName evidence="3">Mobilization protein</fullName>
    </recommendedName>
</protein>
<evidence type="ECO:0000313" key="2">
    <source>
        <dbReference type="Proteomes" id="UP000294564"/>
    </source>
</evidence>
<organism evidence="1 2">
    <name type="scientific">Tenacibaculum skagerrakense</name>
    <dbReference type="NCBI Taxonomy" id="186571"/>
    <lineage>
        <taxon>Bacteria</taxon>
        <taxon>Pseudomonadati</taxon>
        <taxon>Bacteroidota</taxon>
        <taxon>Flavobacteriia</taxon>
        <taxon>Flavobacteriales</taxon>
        <taxon>Flavobacteriaceae</taxon>
        <taxon>Tenacibaculum</taxon>
    </lineage>
</organism>
<dbReference type="RefSeq" id="WP_132791921.1">
    <property type="nucleotide sequence ID" value="NZ_SLXM01000001.1"/>
</dbReference>
<dbReference type="NCBIfam" id="NF041200">
    <property type="entry name" value="mob_BfmA_Nterm"/>
    <property type="match status" value="1"/>
</dbReference>
<proteinExistence type="predicted"/>
<keyword evidence="2" id="KW-1185">Reference proteome</keyword>
<dbReference type="InterPro" id="IPR048012">
    <property type="entry name" value="BfmA-like_N"/>
</dbReference>
<dbReference type="AlphaFoldDB" id="A0A4R2P2N4"/>
<evidence type="ECO:0000313" key="1">
    <source>
        <dbReference type="EMBL" id="TCP28151.1"/>
    </source>
</evidence>
<comment type="caution">
    <text evidence="1">The sequence shown here is derived from an EMBL/GenBank/DDBJ whole genome shotgun (WGS) entry which is preliminary data.</text>
</comment>
<dbReference type="OrthoDB" id="1435775at2"/>
<dbReference type="EMBL" id="SLXM01000001">
    <property type="protein sequence ID" value="TCP28151.1"/>
    <property type="molecule type" value="Genomic_DNA"/>
</dbReference>
<accession>A0A4R2P2N4</accession>
<reference evidence="1 2" key="1">
    <citation type="submission" date="2019-03" db="EMBL/GenBank/DDBJ databases">
        <title>Genomic Encyclopedia of Type Strains, Phase IV (KMG-IV): sequencing the most valuable type-strain genomes for metagenomic binning, comparative biology and taxonomic classification.</title>
        <authorList>
            <person name="Goeker M."/>
        </authorList>
    </citation>
    <scope>NUCLEOTIDE SEQUENCE [LARGE SCALE GENOMIC DNA]</scope>
    <source>
        <strain evidence="1 2">DSM 14836</strain>
    </source>
</reference>
<name>A0A4R2P2N4_9FLAO</name>
<dbReference type="Proteomes" id="UP000294564">
    <property type="component" value="Unassembled WGS sequence"/>
</dbReference>